<comment type="pathway">
    <text evidence="10">Glycan biosynthesis; trehalose biosynthesis.</text>
</comment>
<dbReference type="STRING" id="1157962.A0A250XFV8"/>
<evidence type="ECO:0000313" key="13">
    <source>
        <dbReference type="Proteomes" id="UP000232323"/>
    </source>
</evidence>
<keyword evidence="7" id="KW-0255">Endonuclease</keyword>
<comment type="cofactor">
    <cofactor evidence="10">
        <name>a divalent metal cation</name>
        <dbReference type="ChEBI" id="CHEBI:60240"/>
    </cofactor>
</comment>
<dbReference type="Pfam" id="PF00078">
    <property type="entry name" value="RVT_1"/>
    <property type="match status" value="1"/>
</dbReference>
<dbReference type="Proteomes" id="UP000232323">
    <property type="component" value="Unassembled WGS sequence"/>
</dbReference>
<comment type="similarity">
    <text evidence="1">In the N-terminal section; belongs to the glycosyltransferase 20 family.</text>
</comment>
<reference evidence="12 13" key="1">
    <citation type="submission" date="2017-08" db="EMBL/GenBank/DDBJ databases">
        <title>Acidophilic green algal genome provides insights into adaptation to an acidic environment.</title>
        <authorList>
            <person name="Hirooka S."/>
            <person name="Hirose Y."/>
            <person name="Kanesaki Y."/>
            <person name="Higuchi S."/>
            <person name="Fujiwara T."/>
            <person name="Onuma R."/>
            <person name="Era A."/>
            <person name="Ohbayashi R."/>
            <person name="Uzuka A."/>
            <person name="Nozaki H."/>
            <person name="Yoshikawa H."/>
            <person name="Miyagishima S.Y."/>
        </authorList>
    </citation>
    <scope>NUCLEOTIDE SEQUENCE [LARGE SCALE GENOMIC DNA]</scope>
    <source>
        <strain evidence="12 13">NIES-2499</strain>
    </source>
</reference>
<dbReference type="PANTHER" id="PTHR33064:SF37">
    <property type="entry name" value="RIBONUCLEASE H"/>
    <property type="match status" value="1"/>
</dbReference>
<dbReference type="InterPro" id="IPR036412">
    <property type="entry name" value="HAD-like_sf"/>
</dbReference>
<proteinExistence type="inferred from homology"/>
<dbReference type="FunFam" id="3.10.10.10:FF:000007">
    <property type="entry name" value="Retrovirus-related Pol polyprotein from transposon 17.6-like Protein"/>
    <property type="match status" value="1"/>
</dbReference>
<keyword evidence="5" id="KW-0548">Nucleotidyltransferase</keyword>
<dbReference type="EMBL" id="BEGY01000073">
    <property type="protein sequence ID" value="GAX81964.1"/>
    <property type="molecule type" value="Genomic_DNA"/>
</dbReference>
<dbReference type="Gene3D" id="3.30.70.270">
    <property type="match status" value="2"/>
</dbReference>
<comment type="catalytic activity">
    <reaction evidence="10">
        <text>alpha,alpha-trehalose 6-phosphate + H2O = alpha,alpha-trehalose + phosphate</text>
        <dbReference type="Rhea" id="RHEA:23420"/>
        <dbReference type="ChEBI" id="CHEBI:15377"/>
        <dbReference type="ChEBI" id="CHEBI:16551"/>
        <dbReference type="ChEBI" id="CHEBI:43474"/>
        <dbReference type="ChEBI" id="CHEBI:58429"/>
        <dbReference type="EC" id="3.1.3.12"/>
    </reaction>
</comment>
<dbReference type="PANTHER" id="PTHR33064">
    <property type="entry name" value="POL PROTEIN"/>
    <property type="match status" value="1"/>
</dbReference>
<evidence type="ECO:0000313" key="12">
    <source>
        <dbReference type="EMBL" id="GAX81964.1"/>
    </source>
</evidence>
<comment type="function">
    <text evidence="10">Removes the phosphate from trehalose 6-phosphate to produce free trehalose.</text>
</comment>
<dbReference type="UniPathway" id="UPA00299"/>
<keyword evidence="3" id="KW-0645">Protease</keyword>
<evidence type="ECO:0000256" key="8">
    <source>
        <dbReference type="ARBA" id="ARBA00022801"/>
    </source>
</evidence>
<dbReference type="FunFam" id="3.40.50.1000:FF:000052">
    <property type="entry name" value="Alpha,alpha-trehalose-phosphate synthase [UDP-forming] 6"/>
    <property type="match status" value="1"/>
</dbReference>
<evidence type="ECO:0000256" key="1">
    <source>
        <dbReference type="ARBA" id="ARBA00005409"/>
    </source>
</evidence>
<accession>A0A250XFV8</accession>
<comment type="similarity">
    <text evidence="10">Belongs to the trehalose phosphatase family.</text>
</comment>
<keyword evidence="6" id="KW-0540">Nuclease</keyword>
<keyword evidence="8 10" id="KW-0378">Hydrolase</keyword>
<evidence type="ECO:0000256" key="10">
    <source>
        <dbReference type="RuleBase" id="RU361117"/>
    </source>
</evidence>
<name>A0A250XFV8_9CHLO</name>
<dbReference type="Gene3D" id="3.10.10.10">
    <property type="entry name" value="HIV Type 1 Reverse Transcriptase, subunit A, domain 1"/>
    <property type="match status" value="1"/>
</dbReference>
<dbReference type="FunFam" id="3.30.70.270:FF:000020">
    <property type="entry name" value="Transposon Tf2-6 polyprotein-like Protein"/>
    <property type="match status" value="1"/>
</dbReference>
<dbReference type="AlphaFoldDB" id="A0A250XFV8"/>
<comment type="caution">
    <text evidence="12">The sequence shown here is derived from an EMBL/GenBank/DDBJ whole genome shotgun (WGS) entry which is preliminary data.</text>
</comment>
<dbReference type="InterPro" id="IPR000477">
    <property type="entry name" value="RT_dom"/>
</dbReference>
<evidence type="ECO:0000256" key="2">
    <source>
        <dbReference type="ARBA" id="ARBA00006330"/>
    </source>
</evidence>
<dbReference type="GO" id="GO:0003964">
    <property type="term" value="F:RNA-directed DNA polymerase activity"/>
    <property type="evidence" value="ECO:0007669"/>
    <property type="project" value="UniProtKB-KW"/>
</dbReference>
<keyword evidence="4" id="KW-0808">Transferase</keyword>
<dbReference type="PROSITE" id="PS50878">
    <property type="entry name" value="RT_POL"/>
    <property type="match status" value="1"/>
</dbReference>
<feature type="domain" description="Reverse transcriptase" evidence="11">
    <location>
        <begin position="169"/>
        <end position="385"/>
    </location>
</feature>
<dbReference type="GO" id="GO:0008233">
    <property type="term" value="F:peptidase activity"/>
    <property type="evidence" value="ECO:0007669"/>
    <property type="project" value="UniProtKB-KW"/>
</dbReference>
<dbReference type="InterPro" id="IPR043502">
    <property type="entry name" value="DNA/RNA_pol_sf"/>
</dbReference>
<dbReference type="InterPro" id="IPR043128">
    <property type="entry name" value="Rev_trsase/Diguanyl_cyclase"/>
</dbReference>
<dbReference type="EC" id="3.1.3.12" evidence="10"/>
<dbReference type="GO" id="GO:0004805">
    <property type="term" value="F:trehalose-phosphatase activity"/>
    <property type="evidence" value="ECO:0007669"/>
    <property type="project" value="UniProtKB-EC"/>
</dbReference>
<evidence type="ECO:0000259" key="11">
    <source>
        <dbReference type="PROSITE" id="PS50878"/>
    </source>
</evidence>
<dbReference type="SUPFAM" id="SSF56672">
    <property type="entry name" value="DNA/RNA polymerases"/>
    <property type="match status" value="1"/>
</dbReference>
<dbReference type="InterPro" id="IPR051320">
    <property type="entry name" value="Viral_Replic_Matur_Polypro"/>
</dbReference>
<dbReference type="CDD" id="cd01647">
    <property type="entry name" value="RT_LTR"/>
    <property type="match status" value="1"/>
</dbReference>
<dbReference type="InterPro" id="IPR003337">
    <property type="entry name" value="Trehalose_PPase"/>
</dbReference>
<protein>
    <recommendedName>
        <fullName evidence="10">Trehalose 6-phosphate phosphatase</fullName>
        <ecNumber evidence="10">3.1.3.12</ecNumber>
    </recommendedName>
</protein>
<keyword evidence="13" id="KW-1185">Reference proteome</keyword>
<evidence type="ECO:0000256" key="5">
    <source>
        <dbReference type="ARBA" id="ARBA00022695"/>
    </source>
</evidence>
<evidence type="ECO:0000256" key="6">
    <source>
        <dbReference type="ARBA" id="ARBA00022722"/>
    </source>
</evidence>
<evidence type="ECO:0000256" key="4">
    <source>
        <dbReference type="ARBA" id="ARBA00022679"/>
    </source>
</evidence>
<dbReference type="Pfam" id="PF02358">
    <property type="entry name" value="Trehalose_PPase"/>
    <property type="match status" value="1"/>
</dbReference>
<dbReference type="OrthoDB" id="514328at2759"/>
<dbReference type="Gene3D" id="3.40.50.1000">
    <property type="entry name" value="HAD superfamily/HAD-like"/>
    <property type="match status" value="1"/>
</dbReference>
<evidence type="ECO:0000256" key="9">
    <source>
        <dbReference type="ARBA" id="ARBA00022918"/>
    </source>
</evidence>
<dbReference type="GO" id="GO:0004519">
    <property type="term" value="F:endonuclease activity"/>
    <property type="evidence" value="ECO:0007669"/>
    <property type="project" value="UniProtKB-KW"/>
</dbReference>
<dbReference type="NCBIfam" id="TIGR00685">
    <property type="entry name" value="T6PP"/>
    <property type="match status" value="1"/>
</dbReference>
<dbReference type="GO" id="GO:0005992">
    <property type="term" value="P:trehalose biosynthetic process"/>
    <property type="evidence" value="ECO:0007669"/>
    <property type="project" value="UniProtKB-UniPathway"/>
</dbReference>
<evidence type="ECO:0000256" key="3">
    <source>
        <dbReference type="ARBA" id="ARBA00022670"/>
    </source>
</evidence>
<keyword evidence="9" id="KW-0695">RNA-directed DNA polymerase</keyword>
<gene>
    <name evidence="12" type="ORF">CEUSTIGMA_g9392.t1</name>
</gene>
<dbReference type="InterPro" id="IPR023214">
    <property type="entry name" value="HAD_sf"/>
</dbReference>
<comment type="similarity">
    <text evidence="2">In the C-terminal section; belongs to the trehalose phosphatase family.</text>
</comment>
<dbReference type="GO" id="GO:0006508">
    <property type="term" value="P:proteolysis"/>
    <property type="evidence" value="ECO:0007669"/>
    <property type="project" value="UniProtKB-KW"/>
</dbReference>
<dbReference type="SUPFAM" id="SSF56784">
    <property type="entry name" value="HAD-like"/>
    <property type="match status" value="1"/>
</dbReference>
<organism evidence="12 13">
    <name type="scientific">Chlamydomonas eustigma</name>
    <dbReference type="NCBI Taxonomy" id="1157962"/>
    <lineage>
        <taxon>Eukaryota</taxon>
        <taxon>Viridiplantae</taxon>
        <taxon>Chlorophyta</taxon>
        <taxon>core chlorophytes</taxon>
        <taxon>Chlorophyceae</taxon>
        <taxon>CS clade</taxon>
        <taxon>Chlamydomonadales</taxon>
        <taxon>Chlamydomonadaceae</taxon>
        <taxon>Chlamydomonas</taxon>
    </lineage>
</organism>
<evidence type="ECO:0000256" key="7">
    <source>
        <dbReference type="ARBA" id="ARBA00022759"/>
    </source>
</evidence>
<sequence>MRYALTHVVRVVSLPWEVSTGLESPALCTKGLGFKGLRVQFKLSVQLECSNVMCCVSKLTPEFKESTDGSYIETKESSLVWNYRDADPDFGSWQAKELLDHLEGVLSNQAVEIVGGGGHAVVEVRPQGVSKGRAVEKLLAGLAASKVAAGEAERRADFILCIGDDRSDEDMFVAIETARATPRMVADIFECTVGQKPSRAPFYLNDPAEVLQLMSRLNMVHLYSSPRKLMAVMCIEYRALNAQTLKDKGPLPRLADDLFNQLQGAKYFTSLDLWSGYHQCRIHPDDMHKTAFKTRYGLYEFTVMPFGLTIAPAAFMRLMHDVLKPFIDKFVIYYLDDVLIYSKTEQEHLQHLEAVLRAFEQHNLKVKLSKCSFAQPSTRFLGFQVSSLGLLVDPKKVHAVVDWPLPKDLTAVRPFLGFVGFYRCFIKGFATIAAPLSNLTKTTTKPFPVELPTAKIDAFHQLKAALCTAPVLIIPNNTGPDSEFELRTDASGIDIGAVL</sequence>